<dbReference type="InterPro" id="IPR012851">
    <property type="entry name" value="Spore_coat_CotF-like"/>
</dbReference>
<comment type="caution">
    <text evidence="2">The sequence shown here is derived from an EMBL/GenBank/DDBJ whole genome shotgun (WGS) entry which is preliminary data.</text>
</comment>
<feature type="compositionally biased region" description="Low complexity" evidence="1">
    <location>
        <begin position="180"/>
        <end position="195"/>
    </location>
</feature>
<keyword evidence="3" id="KW-1185">Reference proteome</keyword>
<reference evidence="2 3" key="1">
    <citation type="submission" date="2022-12" db="EMBL/GenBank/DDBJ databases">
        <title>Draft genome sequence of Paenibacillus sp. dW9.</title>
        <authorList>
            <person name="Choi E.-W."/>
            <person name="Kim D.-U."/>
        </authorList>
    </citation>
    <scope>NUCLEOTIDE SEQUENCE [LARGE SCALE GENOMIC DNA]</scope>
    <source>
        <strain evidence="3">dW9</strain>
    </source>
</reference>
<keyword evidence="2" id="KW-0167">Capsid protein</keyword>
<evidence type="ECO:0000313" key="2">
    <source>
        <dbReference type="EMBL" id="MCZ8514942.1"/>
    </source>
</evidence>
<feature type="compositionally biased region" description="Low complexity" evidence="1">
    <location>
        <begin position="159"/>
        <end position="171"/>
    </location>
</feature>
<dbReference type="EMBL" id="JAQAGZ010000014">
    <property type="protein sequence ID" value="MCZ8514942.1"/>
    <property type="molecule type" value="Genomic_DNA"/>
</dbReference>
<evidence type="ECO:0000313" key="3">
    <source>
        <dbReference type="Proteomes" id="UP001527882"/>
    </source>
</evidence>
<feature type="compositionally biased region" description="Low complexity" evidence="1">
    <location>
        <begin position="139"/>
        <end position="152"/>
    </location>
</feature>
<evidence type="ECO:0000256" key="1">
    <source>
        <dbReference type="SAM" id="MobiDB-lite"/>
    </source>
</evidence>
<feature type="compositionally biased region" description="Low complexity" evidence="1">
    <location>
        <begin position="203"/>
        <end position="246"/>
    </location>
</feature>
<dbReference type="RefSeq" id="WP_269883469.1">
    <property type="nucleotide sequence ID" value="NZ_JAQAGZ010000014.1"/>
</dbReference>
<feature type="region of interest" description="Disordered" evidence="1">
    <location>
        <begin position="139"/>
        <end position="271"/>
    </location>
</feature>
<gene>
    <name evidence="2" type="ORF">O9H85_21455</name>
</gene>
<dbReference type="Pfam" id="PF07875">
    <property type="entry name" value="Coat_F"/>
    <property type="match status" value="1"/>
</dbReference>
<accession>A0ABT4QDT2</accession>
<sequence length="271" mass="28948">MYQQTNYGSTQASGMQHTHLGEQDWGNLVLSELKRTAREYTTASLEASHPAIRQTFASLIQKTLQDQAELFSLLSQMNGYGNVQMAQPQEIQQDLQQQVRRAEQLQAFVQQAVQSGYAGAAAYQQTAQQVQQQQQPAYQQQSVYPQQPSFPSAQVGYMSQGQSSSPGFQSPYASQSFSPGTAGTTSGYASSSAYSQNQAGSTQQDAADAQDFAARASQDYVSNKYSSGSQSSQESSYSSSLGTSGTARSGYHFTGSSSDSAAAGAGPSSMQ</sequence>
<feature type="compositionally biased region" description="Low complexity" evidence="1">
    <location>
        <begin position="255"/>
        <end position="271"/>
    </location>
</feature>
<keyword evidence="2" id="KW-0946">Virion</keyword>
<organism evidence="2 3">
    <name type="scientific">Paenibacillus gyeongsangnamensis</name>
    <dbReference type="NCBI Taxonomy" id="3388067"/>
    <lineage>
        <taxon>Bacteria</taxon>
        <taxon>Bacillati</taxon>
        <taxon>Bacillota</taxon>
        <taxon>Bacilli</taxon>
        <taxon>Bacillales</taxon>
        <taxon>Paenibacillaceae</taxon>
        <taxon>Paenibacillus</taxon>
    </lineage>
</organism>
<name>A0ABT4QDT2_9BACL</name>
<dbReference type="Proteomes" id="UP001527882">
    <property type="component" value="Unassembled WGS sequence"/>
</dbReference>
<protein>
    <submittedName>
        <fullName evidence="2">Spore coat protein</fullName>
    </submittedName>
</protein>
<proteinExistence type="predicted"/>